<dbReference type="Gene3D" id="3.40.640.10">
    <property type="entry name" value="Type I PLP-dependent aspartate aminotransferase-like (Major domain)"/>
    <property type="match status" value="1"/>
</dbReference>
<dbReference type="CDD" id="cd06453">
    <property type="entry name" value="SufS_like"/>
    <property type="match status" value="1"/>
</dbReference>
<keyword evidence="9" id="KW-1185">Reference proteome</keyword>
<evidence type="ECO:0000256" key="6">
    <source>
        <dbReference type="SAM" id="MobiDB-lite"/>
    </source>
</evidence>
<protein>
    <recommendedName>
        <fullName evidence="2">cysteine desulfurase</fullName>
        <ecNumber evidence="2">2.8.1.7</ecNumber>
    </recommendedName>
</protein>
<dbReference type="SUPFAM" id="SSF53383">
    <property type="entry name" value="PLP-dependent transferases"/>
    <property type="match status" value="1"/>
</dbReference>
<dbReference type="PANTHER" id="PTHR43586">
    <property type="entry name" value="CYSTEINE DESULFURASE"/>
    <property type="match status" value="1"/>
</dbReference>
<evidence type="ECO:0000256" key="1">
    <source>
        <dbReference type="ARBA" id="ARBA00001933"/>
    </source>
</evidence>
<gene>
    <name evidence="8" type="ORF">Agub_g5085</name>
</gene>
<dbReference type="GO" id="GO:0030170">
    <property type="term" value="F:pyridoxal phosphate binding"/>
    <property type="evidence" value="ECO:0007669"/>
    <property type="project" value="InterPro"/>
</dbReference>
<reference evidence="8 9" key="1">
    <citation type="journal article" date="2021" name="Sci. Rep.">
        <title>Genome sequencing of the multicellular alga Astrephomene provides insights into convergent evolution of germ-soma differentiation.</title>
        <authorList>
            <person name="Yamashita S."/>
            <person name="Yamamoto K."/>
            <person name="Matsuzaki R."/>
            <person name="Suzuki S."/>
            <person name="Yamaguchi H."/>
            <person name="Hirooka S."/>
            <person name="Minakuchi Y."/>
            <person name="Miyagishima S."/>
            <person name="Kawachi M."/>
            <person name="Toyoda A."/>
            <person name="Nozaki H."/>
        </authorList>
    </citation>
    <scope>NUCLEOTIDE SEQUENCE [LARGE SCALE GENOMIC DNA]</scope>
    <source>
        <strain evidence="8 9">NIES-4017</strain>
    </source>
</reference>
<dbReference type="InterPro" id="IPR010970">
    <property type="entry name" value="Cys_dSase_SufS"/>
</dbReference>
<dbReference type="AlphaFoldDB" id="A0AAD3DLB4"/>
<dbReference type="NCBIfam" id="TIGR01979">
    <property type="entry name" value="sufS"/>
    <property type="match status" value="1"/>
</dbReference>
<feature type="domain" description="Aminotransferase class V" evidence="7">
    <location>
        <begin position="84"/>
        <end position="459"/>
    </location>
</feature>
<keyword evidence="4" id="KW-0663">Pyridoxal phosphate</keyword>
<name>A0AAD3DLB4_9CHLO</name>
<sequence>MRTFSQTQSLPCSTSGRQTPTIQMRNTYRSVVKSHIGSLRRAAATATDLASTAPAPSPSQLPLGAALRPQFPILDQEVNGRPLVYLDNAATSQKPRAVLDAVAECYNRYNANVHRGVHALSAQATQQYEDARSKVATLINAPSSREVVITRNATEAINLVANTWGAQNIKQGDEIILSVAEHHANLVPWQLLAARTGAVLRHVRLTPDRTQLDMDHFRQLLSPRTRLVSLVHVSNVLGCVLDAAYVSEAARAVGARVLLDCCQSVPHMPVDVGALGADWIVASSHKFCGPSGVGFLWGRYEVLESMQPWMGGGEMIQDVFLDHSTYAPPPARFEAGTPAIAETIGMGAAADWLRNLGMDRVHAYEQEIGSYLYERLVAASPRVKVYGPPPDAPRGRASLVAFNVEGLHATDVSTLLDYAGVAVRSGHHCAQPLHRELGVPASARASAYIYNSAAEVDAFVEALKDTIGFFDEVHGGEGG</sequence>
<dbReference type="Pfam" id="PF00266">
    <property type="entry name" value="Aminotran_5"/>
    <property type="match status" value="1"/>
</dbReference>
<evidence type="ECO:0000256" key="4">
    <source>
        <dbReference type="ARBA" id="ARBA00022898"/>
    </source>
</evidence>
<evidence type="ECO:0000256" key="2">
    <source>
        <dbReference type="ARBA" id="ARBA00012239"/>
    </source>
</evidence>
<feature type="region of interest" description="Disordered" evidence="6">
    <location>
        <begin position="1"/>
        <end position="21"/>
    </location>
</feature>
<evidence type="ECO:0000256" key="5">
    <source>
        <dbReference type="ARBA" id="ARBA00050776"/>
    </source>
</evidence>
<dbReference type="EMBL" id="BMAR01000006">
    <property type="protein sequence ID" value="GFR43946.1"/>
    <property type="molecule type" value="Genomic_DNA"/>
</dbReference>
<comment type="cofactor">
    <cofactor evidence="1">
        <name>pyridoxal 5'-phosphate</name>
        <dbReference type="ChEBI" id="CHEBI:597326"/>
    </cofactor>
</comment>
<dbReference type="Gene3D" id="3.90.1150.10">
    <property type="entry name" value="Aspartate Aminotransferase, domain 1"/>
    <property type="match status" value="1"/>
</dbReference>
<dbReference type="InterPro" id="IPR015424">
    <property type="entry name" value="PyrdxlP-dep_Trfase"/>
</dbReference>
<dbReference type="PANTHER" id="PTHR43586:SF8">
    <property type="entry name" value="CYSTEINE DESULFURASE 1, CHLOROPLASTIC"/>
    <property type="match status" value="1"/>
</dbReference>
<dbReference type="InterPro" id="IPR015422">
    <property type="entry name" value="PyrdxlP-dep_Trfase_small"/>
</dbReference>
<dbReference type="Proteomes" id="UP001054857">
    <property type="component" value="Unassembled WGS sequence"/>
</dbReference>
<dbReference type="InterPro" id="IPR015421">
    <property type="entry name" value="PyrdxlP-dep_Trfase_major"/>
</dbReference>
<dbReference type="GO" id="GO:0006534">
    <property type="term" value="P:cysteine metabolic process"/>
    <property type="evidence" value="ECO:0007669"/>
    <property type="project" value="InterPro"/>
</dbReference>
<evidence type="ECO:0000256" key="3">
    <source>
        <dbReference type="ARBA" id="ARBA00022679"/>
    </source>
</evidence>
<accession>A0AAD3DLB4</accession>
<evidence type="ECO:0000313" key="9">
    <source>
        <dbReference type="Proteomes" id="UP001054857"/>
    </source>
</evidence>
<evidence type="ECO:0000313" key="8">
    <source>
        <dbReference type="EMBL" id="GFR43946.1"/>
    </source>
</evidence>
<organism evidence="8 9">
    <name type="scientific">Astrephomene gubernaculifera</name>
    <dbReference type="NCBI Taxonomy" id="47775"/>
    <lineage>
        <taxon>Eukaryota</taxon>
        <taxon>Viridiplantae</taxon>
        <taxon>Chlorophyta</taxon>
        <taxon>core chlorophytes</taxon>
        <taxon>Chlorophyceae</taxon>
        <taxon>CS clade</taxon>
        <taxon>Chlamydomonadales</taxon>
        <taxon>Astrephomenaceae</taxon>
        <taxon>Astrephomene</taxon>
    </lineage>
</organism>
<proteinExistence type="predicted"/>
<dbReference type="InterPro" id="IPR000192">
    <property type="entry name" value="Aminotrans_V_dom"/>
</dbReference>
<dbReference type="GO" id="GO:0031071">
    <property type="term" value="F:cysteine desulfurase activity"/>
    <property type="evidence" value="ECO:0007669"/>
    <property type="project" value="UniProtKB-EC"/>
</dbReference>
<keyword evidence="3" id="KW-0808">Transferase</keyword>
<dbReference type="EC" id="2.8.1.7" evidence="2"/>
<feature type="non-terminal residue" evidence="8">
    <location>
        <position position="479"/>
    </location>
</feature>
<evidence type="ECO:0000259" key="7">
    <source>
        <dbReference type="Pfam" id="PF00266"/>
    </source>
</evidence>
<comment type="catalytic activity">
    <reaction evidence="5">
        <text>(sulfur carrier)-H + L-cysteine = (sulfur carrier)-SH + L-alanine</text>
        <dbReference type="Rhea" id="RHEA:43892"/>
        <dbReference type="Rhea" id="RHEA-COMP:14737"/>
        <dbReference type="Rhea" id="RHEA-COMP:14739"/>
        <dbReference type="ChEBI" id="CHEBI:29917"/>
        <dbReference type="ChEBI" id="CHEBI:35235"/>
        <dbReference type="ChEBI" id="CHEBI:57972"/>
        <dbReference type="ChEBI" id="CHEBI:64428"/>
        <dbReference type="EC" id="2.8.1.7"/>
    </reaction>
</comment>
<comment type="caution">
    <text evidence="8">The sequence shown here is derived from an EMBL/GenBank/DDBJ whole genome shotgun (WGS) entry which is preliminary data.</text>
</comment>